<accession>A0A0N9W7Q1</accession>
<reference evidence="2" key="1">
    <citation type="submission" date="2015-09" db="EMBL/GenBank/DDBJ databases">
        <title>Whole genome sequence of Pseudomonas fluorescens FW300-N2E3.</title>
        <authorList>
            <person name="Ray J."/>
            <person name="Melnyk R."/>
            <person name="Deutschbauer A."/>
        </authorList>
    </citation>
    <scope>NUCLEOTIDE SEQUENCE [LARGE SCALE GENOMIC DNA]</scope>
    <source>
        <strain evidence="2">FW300-N2E3</strain>
    </source>
</reference>
<dbReference type="AlphaFoldDB" id="A0A0N9W7Q1"/>
<evidence type="ECO:0000313" key="1">
    <source>
        <dbReference type="EMBL" id="ALI02923.1"/>
    </source>
</evidence>
<dbReference type="PIRSF" id="PIRSF029394">
    <property type="entry name" value="UCP029394"/>
    <property type="match status" value="1"/>
</dbReference>
<evidence type="ECO:0008006" key="3">
    <source>
        <dbReference type="Google" id="ProtNLM"/>
    </source>
</evidence>
<evidence type="ECO:0000313" key="2">
    <source>
        <dbReference type="Proteomes" id="UP000066487"/>
    </source>
</evidence>
<dbReference type="SUPFAM" id="SSF54427">
    <property type="entry name" value="NTF2-like"/>
    <property type="match status" value="1"/>
</dbReference>
<proteinExistence type="predicted"/>
<protein>
    <recommendedName>
        <fullName evidence="3">DUF4440 domain-containing protein</fullName>
    </recommendedName>
</protein>
<dbReference type="EMBL" id="CP012830">
    <property type="protein sequence ID" value="ALI02923.1"/>
    <property type="molecule type" value="Genomic_DNA"/>
</dbReference>
<dbReference type="InterPro" id="IPR016918">
    <property type="entry name" value="UCP029394"/>
</dbReference>
<gene>
    <name evidence="1" type="ORF">AO353_18245</name>
</gene>
<reference evidence="1 2" key="2">
    <citation type="journal article" date="2018" name="Nature">
        <title>Mutant phenotypes for thousands of bacterial genes of unknown function.</title>
        <authorList>
            <person name="Price M.N."/>
            <person name="Wetmore K.M."/>
            <person name="Waters R.J."/>
            <person name="Callaghan M."/>
            <person name="Ray J."/>
            <person name="Liu H."/>
            <person name="Kuehl J.V."/>
            <person name="Melnyk R.A."/>
            <person name="Lamson J.S."/>
            <person name="Suh Y."/>
            <person name="Carlson H.K."/>
            <person name="Esquivel Z."/>
            <person name="Sadeeshkumar H."/>
            <person name="Chakraborty R."/>
            <person name="Zane G.M."/>
            <person name="Rubin B.E."/>
            <person name="Wall J.D."/>
            <person name="Visel A."/>
            <person name="Bristow J."/>
            <person name="Blow M.J."/>
            <person name="Arkin A.P."/>
            <person name="Deutschbauer A.M."/>
        </authorList>
    </citation>
    <scope>NUCLEOTIDE SEQUENCE [LARGE SCALE GENOMIC DNA]</scope>
    <source>
        <strain evidence="1 2">FW300-N2E3</strain>
    </source>
</reference>
<dbReference type="Proteomes" id="UP000066487">
    <property type="component" value="Chromosome"/>
</dbReference>
<dbReference type="Gene3D" id="3.10.450.50">
    <property type="match status" value="1"/>
</dbReference>
<organism evidence="1 2">
    <name type="scientific">Pseudomonas fluorescens</name>
    <dbReference type="NCBI Taxonomy" id="294"/>
    <lineage>
        <taxon>Bacteria</taxon>
        <taxon>Pseudomonadati</taxon>
        <taxon>Pseudomonadota</taxon>
        <taxon>Gammaproteobacteria</taxon>
        <taxon>Pseudomonadales</taxon>
        <taxon>Pseudomonadaceae</taxon>
        <taxon>Pseudomonas</taxon>
    </lineage>
</organism>
<dbReference type="OrthoDB" id="8912060at2"/>
<dbReference type="RefSeq" id="WP_054596210.1">
    <property type="nucleotide sequence ID" value="NZ_CP012830.1"/>
</dbReference>
<sequence length="133" mass="14985">MHNKIVEQAQHSIHAIHDLIHAIFTNHQGDGAARIDELMPAFDDNFSMVTTSGAIVNRAQVEQMFRGAVGARSGLEIAISDMLTVWQEGQSVAIRYKETHRLNQQETSRLSVVVIRIDEHSAQWLYLHETPLS</sequence>
<dbReference type="InterPro" id="IPR032710">
    <property type="entry name" value="NTF2-like_dom_sf"/>
</dbReference>
<name>A0A0N9W7Q1_PSEFL</name>